<sequence>MAPSRMTTKSTHPDAEESSQEARPDLDQKLDQMLTALAEANRKAEMAHATFLGLKDEVVEVRRDNARLEELLASKARSGRREDFDEEVQQESGGQSPKEVPASSKSRMQGSDKVRQGLSELERYWTEDTKKAQKMCFPTGNKKSW</sequence>
<gene>
    <name evidence="2" type="ORF">PanWU01x14_180450</name>
</gene>
<accession>A0A2P5C6C6</accession>
<protein>
    <submittedName>
        <fullName evidence="2">Uncharacterized protein</fullName>
    </submittedName>
</protein>
<name>A0A2P5C6C6_PARAD</name>
<evidence type="ECO:0000256" key="1">
    <source>
        <dbReference type="SAM" id="MobiDB-lite"/>
    </source>
</evidence>
<keyword evidence="3" id="KW-1185">Reference proteome</keyword>
<evidence type="ECO:0000313" key="3">
    <source>
        <dbReference type="Proteomes" id="UP000237105"/>
    </source>
</evidence>
<organism evidence="2 3">
    <name type="scientific">Parasponia andersonii</name>
    <name type="common">Sponia andersonii</name>
    <dbReference type="NCBI Taxonomy" id="3476"/>
    <lineage>
        <taxon>Eukaryota</taxon>
        <taxon>Viridiplantae</taxon>
        <taxon>Streptophyta</taxon>
        <taxon>Embryophyta</taxon>
        <taxon>Tracheophyta</taxon>
        <taxon>Spermatophyta</taxon>
        <taxon>Magnoliopsida</taxon>
        <taxon>eudicotyledons</taxon>
        <taxon>Gunneridae</taxon>
        <taxon>Pentapetalae</taxon>
        <taxon>rosids</taxon>
        <taxon>fabids</taxon>
        <taxon>Rosales</taxon>
        <taxon>Cannabaceae</taxon>
        <taxon>Parasponia</taxon>
    </lineage>
</organism>
<proteinExistence type="predicted"/>
<feature type="compositionally biased region" description="Polar residues" evidence="1">
    <location>
        <begin position="1"/>
        <end position="10"/>
    </location>
</feature>
<evidence type="ECO:0000313" key="2">
    <source>
        <dbReference type="EMBL" id="PON56632.1"/>
    </source>
</evidence>
<feature type="region of interest" description="Disordered" evidence="1">
    <location>
        <begin position="1"/>
        <end position="30"/>
    </location>
</feature>
<reference evidence="3" key="1">
    <citation type="submission" date="2016-06" db="EMBL/GenBank/DDBJ databases">
        <title>Parallel loss of symbiosis genes in relatives of nitrogen-fixing non-legume Parasponia.</title>
        <authorList>
            <person name="Van Velzen R."/>
            <person name="Holmer R."/>
            <person name="Bu F."/>
            <person name="Rutten L."/>
            <person name="Van Zeijl A."/>
            <person name="Liu W."/>
            <person name="Santuari L."/>
            <person name="Cao Q."/>
            <person name="Sharma T."/>
            <person name="Shen D."/>
            <person name="Roswanjaya Y."/>
            <person name="Wardhani T."/>
            <person name="Kalhor M.S."/>
            <person name="Jansen J."/>
            <person name="Van den Hoogen J."/>
            <person name="Gungor B."/>
            <person name="Hartog M."/>
            <person name="Hontelez J."/>
            <person name="Verver J."/>
            <person name="Yang W.-C."/>
            <person name="Schijlen E."/>
            <person name="Repin R."/>
            <person name="Schilthuizen M."/>
            <person name="Schranz E."/>
            <person name="Heidstra R."/>
            <person name="Miyata K."/>
            <person name="Fedorova E."/>
            <person name="Kohlen W."/>
            <person name="Bisseling T."/>
            <person name="Smit S."/>
            <person name="Geurts R."/>
        </authorList>
    </citation>
    <scope>NUCLEOTIDE SEQUENCE [LARGE SCALE GENOMIC DNA]</scope>
    <source>
        <strain evidence="3">cv. WU1-14</strain>
    </source>
</reference>
<dbReference type="EMBL" id="JXTB01000169">
    <property type="protein sequence ID" value="PON56632.1"/>
    <property type="molecule type" value="Genomic_DNA"/>
</dbReference>
<feature type="compositionally biased region" description="Basic and acidic residues" evidence="1">
    <location>
        <begin position="11"/>
        <end position="30"/>
    </location>
</feature>
<dbReference type="Proteomes" id="UP000237105">
    <property type="component" value="Unassembled WGS sequence"/>
</dbReference>
<dbReference type="AlphaFoldDB" id="A0A2P5C6C6"/>
<feature type="region of interest" description="Disordered" evidence="1">
    <location>
        <begin position="72"/>
        <end position="116"/>
    </location>
</feature>
<comment type="caution">
    <text evidence="2">The sequence shown here is derived from an EMBL/GenBank/DDBJ whole genome shotgun (WGS) entry which is preliminary data.</text>
</comment>